<evidence type="ECO:0000256" key="2">
    <source>
        <dbReference type="ARBA" id="ARBA00023125"/>
    </source>
</evidence>
<dbReference type="EMBL" id="JACHZG010000009">
    <property type="protein sequence ID" value="MBB3328992.1"/>
    <property type="molecule type" value="Genomic_DNA"/>
</dbReference>
<dbReference type="CDD" id="cd07377">
    <property type="entry name" value="WHTH_GntR"/>
    <property type="match status" value="1"/>
</dbReference>
<dbReference type="SUPFAM" id="SSF64288">
    <property type="entry name" value="Chorismate lyase-like"/>
    <property type="match status" value="1"/>
</dbReference>
<evidence type="ECO:0000256" key="4">
    <source>
        <dbReference type="SAM" id="MobiDB-lite"/>
    </source>
</evidence>
<comment type="caution">
    <text evidence="6">The sequence shown here is derived from an EMBL/GenBank/DDBJ whole genome shotgun (WGS) entry which is preliminary data.</text>
</comment>
<dbReference type="SMART" id="SM00866">
    <property type="entry name" value="UTRA"/>
    <property type="match status" value="1"/>
</dbReference>
<protein>
    <submittedName>
        <fullName evidence="6">GntR family transcriptional regulator</fullName>
    </submittedName>
</protein>
<dbReference type="Pfam" id="PF07702">
    <property type="entry name" value="UTRA"/>
    <property type="match status" value="1"/>
</dbReference>
<dbReference type="PANTHER" id="PTHR44846">
    <property type="entry name" value="MANNOSYL-D-GLYCERATE TRANSPORT/METABOLISM SYSTEM REPRESSOR MNGR-RELATED"/>
    <property type="match status" value="1"/>
</dbReference>
<sequence>MAGPPDEEVPEMAQERRSSALSDHYSRPASVTPTKRAQVRGILEHEIDSELSPGDAIPSERALVTRLGVSRVTVRQAIADLVEGGVLERVHGKGTYVTGPQVDSRLHLTSFSREMRDRGLLPATVVLSAREEPADDEVAYGLRIRPGRNVVRVERLRTADGTPMAYEVGNYPSALFPGLLDRELGSLYDVFASEYGVVVTSGEQTVRAEAADAHQARVLGIAKRAPMLVQERVTYAGDRVVELATSAYRADRYRIHMAITPRGPRES</sequence>
<keyword evidence="3" id="KW-0804">Transcription</keyword>
<dbReference type="InterPro" id="IPR028978">
    <property type="entry name" value="Chorismate_lyase_/UTRA_dom_sf"/>
</dbReference>
<dbReference type="Pfam" id="PF00392">
    <property type="entry name" value="GntR"/>
    <property type="match status" value="1"/>
</dbReference>
<dbReference type="InterPro" id="IPR036390">
    <property type="entry name" value="WH_DNA-bd_sf"/>
</dbReference>
<dbReference type="GO" id="GO:0003700">
    <property type="term" value="F:DNA-binding transcription factor activity"/>
    <property type="evidence" value="ECO:0007669"/>
    <property type="project" value="InterPro"/>
</dbReference>
<dbReference type="GO" id="GO:0045892">
    <property type="term" value="P:negative regulation of DNA-templated transcription"/>
    <property type="evidence" value="ECO:0007669"/>
    <property type="project" value="TreeGrafter"/>
</dbReference>
<dbReference type="Proteomes" id="UP000565572">
    <property type="component" value="Unassembled WGS sequence"/>
</dbReference>
<dbReference type="InterPro" id="IPR011663">
    <property type="entry name" value="UTRA"/>
</dbReference>
<proteinExistence type="predicted"/>
<organism evidence="6 7">
    <name type="scientific">Microlunatus antarcticus</name>
    <dbReference type="NCBI Taxonomy" id="53388"/>
    <lineage>
        <taxon>Bacteria</taxon>
        <taxon>Bacillati</taxon>
        <taxon>Actinomycetota</taxon>
        <taxon>Actinomycetes</taxon>
        <taxon>Propionibacteriales</taxon>
        <taxon>Propionibacteriaceae</taxon>
        <taxon>Microlunatus</taxon>
    </lineage>
</organism>
<dbReference type="InterPro" id="IPR036388">
    <property type="entry name" value="WH-like_DNA-bd_sf"/>
</dbReference>
<keyword evidence="1" id="KW-0805">Transcription regulation</keyword>
<feature type="domain" description="HTH gntR-type" evidence="5">
    <location>
        <begin position="33"/>
        <end position="100"/>
    </location>
</feature>
<reference evidence="6 7" key="1">
    <citation type="submission" date="2020-08" db="EMBL/GenBank/DDBJ databases">
        <title>Sequencing the genomes of 1000 actinobacteria strains.</title>
        <authorList>
            <person name="Klenk H.-P."/>
        </authorList>
    </citation>
    <scope>NUCLEOTIDE SEQUENCE [LARGE SCALE GENOMIC DNA]</scope>
    <source>
        <strain evidence="6 7">DSM 11053</strain>
    </source>
</reference>
<dbReference type="SMART" id="SM00345">
    <property type="entry name" value="HTH_GNTR"/>
    <property type="match status" value="1"/>
</dbReference>
<dbReference type="Gene3D" id="1.10.10.10">
    <property type="entry name" value="Winged helix-like DNA-binding domain superfamily/Winged helix DNA-binding domain"/>
    <property type="match status" value="1"/>
</dbReference>
<dbReference type="SUPFAM" id="SSF46785">
    <property type="entry name" value="Winged helix' DNA-binding domain"/>
    <property type="match status" value="1"/>
</dbReference>
<dbReference type="PANTHER" id="PTHR44846:SF1">
    <property type="entry name" value="MANNOSYL-D-GLYCERATE TRANSPORT_METABOLISM SYSTEM REPRESSOR MNGR-RELATED"/>
    <property type="match status" value="1"/>
</dbReference>
<dbReference type="GO" id="GO:0003677">
    <property type="term" value="F:DNA binding"/>
    <property type="evidence" value="ECO:0007669"/>
    <property type="project" value="UniProtKB-KW"/>
</dbReference>
<gene>
    <name evidence="6" type="ORF">FHX39_003989</name>
</gene>
<evidence type="ECO:0000259" key="5">
    <source>
        <dbReference type="PROSITE" id="PS50949"/>
    </source>
</evidence>
<evidence type="ECO:0000256" key="3">
    <source>
        <dbReference type="ARBA" id="ARBA00023163"/>
    </source>
</evidence>
<keyword evidence="2" id="KW-0238">DNA-binding</keyword>
<dbReference type="InterPro" id="IPR050679">
    <property type="entry name" value="Bact_HTH_transcr_reg"/>
</dbReference>
<dbReference type="PRINTS" id="PR00035">
    <property type="entry name" value="HTHGNTR"/>
</dbReference>
<dbReference type="PROSITE" id="PS50949">
    <property type="entry name" value="HTH_GNTR"/>
    <property type="match status" value="1"/>
</dbReference>
<dbReference type="Gene3D" id="3.40.1410.10">
    <property type="entry name" value="Chorismate lyase-like"/>
    <property type="match status" value="1"/>
</dbReference>
<evidence type="ECO:0000313" key="7">
    <source>
        <dbReference type="Proteomes" id="UP000565572"/>
    </source>
</evidence>
<feature type="region of interest" description="Disordered" evidence="4">
    <location>
        <begin position="1"/>
        <end position="37"/>
    </location>
</feature>
<evidence type="ECO:0000313" key="6">
    <source>
        <dbReference type="EMBL" id="MBB3328992.1"/>
    </source>
</evidence>
<dbReference type="InterPro" id="IPR000524">
    <property type="entry name" value="Tscrpt_reg_HTH_GntR"/>
</dbReference>
<keyword evidence="7" id="KW-1185">Reference proteome</keyword>
<name>A0A7W5JZ35_9ACTN</name>
<dbReference type="RefSeq" id="WP_332836998.1">
    <property type="nucleotide sequence ID" value="NZ_JACHZG010000009.1"/>
</dbReference>
<dbReference type="AlphaFoldDB" id="A0A7W5JZ35"/>
<feature type="compositionally biased region" description="Acidic residues" evidence="4">
    <location>
        <begin position="1"/>
        <end position="10"/>
    </location>
</feature>
<evidence type="ECO:0000256" key="1">
    <source>
        <dbReference type="ARBA" id="ARBA00023015"/>
    </source>
</evidence>
<accession>A0A7W5JZ35</accession>